<evidence type="ECO:0000313" key="1">
    <source>
        <dbReference type="EMBL" id="TDK23152.1"/>
    </source>
</evidence>
<comment type="caution">
    <text evidence="1">The sequence shown here is derived from an EMBL/GenBank/DDBJ whole genome shotgun (WGS) entry which is preliminary data.</text>
</comment>
<organism evidence="1 2">
    <name type="scientific">Luteimonas aestuarii</name>
    <dbReference type="NCBI Taxonomy" id="453837"/>
    <lineage>
        <taxon>Bacteria</taxon>
        <taxon>Pseudomonadati</taxon>
        <taxon>Pseudomonadota</taxon>
        <taxon>Gammaproteobacteria</taxon>
        <taxon>Lysobacterales</taxon>
        <taxon>Lysobacteraceae</taxon>
        <taxon>Luteimonas</taxon>
    </lineage>
</organism>
<dbReference type="Proteomes" id="UP000294796">
    <property type="component" value="Unassembled WGS sequence"/>
</dbReference>
<dbReference type="AlphaFoldDB" id="A0A4R5TT96"/>
<keyword evidence="2" id="KW-1185">Reference proteome</keyword>
<gene>
    <name evidence="1" type="ORF">E2F46_12385</name>
</gene>
<accession>A0A4R5TT96</accession>
<reference evidence="1 2" key="1">
    <citation type="submission" date="2019-03" db="EMBL/GenBank/DDBJ databases">
        <title>Luteimonas zhaokaii sp.nov., isolated from the rectal contents of Plateau pika in Yushu, Qinghai Province, China.</title>
        <authorList>
            <person name="Zhang G."/>
        </authorList>
    </citation>
    <scope>NUCLEOTIDE SEQUENCE [LARGE SCALE GENOMIC DNA]</scope>
    <source>
        <strain evidence="1 2">B9</strain>
    </source>
</reference>
<proteinExistence type="predicted"/>
<dbReference type="EMBL" id="SMTF01000010">
    <property type="protein sequence ID" value="TDK23152.1"/>
    <property type="molecule type" value="Genomic_DNA"/>
</dbReference>
<name>A0A4R5TT96_9GAMM</name>
<protein>
    <submittedName>
        <fullName evidence="1">Uncharacterized protein</fullName>
    </submittedName>
</protein>
<evidence type="ECO:0000313" key="2">
    <source>
        <dbReference type="Proteomes" id="UP000294796"/>
    </source>
</evidence>
<sequence>MWMREIALAALLCTPSACTSADRGSDAFVKLRGLDDASRNSTCLTLPDEEKIELFFEAQQRHHEYFGFDRCFASSSPAFLADLKSEIVKRGTVESVRHYIIVLAISQQKGNTSSDEIRAMELPKLCQSLANRRPSGNPSQCIEMAEDLLQ</sequence>
<dbReference type="RefSeq" id="WP_133322489.1">
    <property type="nucleotide sequence ID" value="NZ_SMTF01000010.1"/>
</dbReference>